<comment type="caution">
    <text evidence="7">The sequence shown here is derived from an EMBL/GenBank/DDBJ whole genome shotgun (WGS) entry which is preliminary data.</text>
</comment>
<keyword evidence="8" id="KW-1185">Reference proteome</keyword>
<evidence type="ECO:0000256" key="1">
    <source>
        <dbReference type="ARBA" id="ARBA00022722"/>
    </source>
</evidence>
<dbReference type="GO" id="GO:0004519">
    <property type="term" value="F:endonuclease activity"/>
    <property type="evidence" value="ECO:0007669"/>
    <property type="project" value="UniProtKB-KW"/>
</dbReference>
<dbReference type="RefSeq" id="WP_130481762.1">
    <property type="nucleotide sequence ID" value="NZ_SGWV01000009.1"/>
</dbReference>
<name>A0A4Q7LJY2_9BURK</name>
<evidence type="ECO:0000256" key="2">
    <source>
        <dbReference type="ARBA" id="ARBA00022723"/>
    </source>
</evidence>
<reference evidence="7 8" key="1">
    <citation type="submission" date="2019-02" db="EMBL/GenBank/DDBJ databases">
        <title>Genomic Encyclopedia of Type Strains, Phase IV (KMG-IV): sequencing the most valuable type-strain genomes for metagenomic binning, comparative biology and taxonomic classification.</title>
        <authorList>
            <person name="Goeker M."/>
        </authorList>
    </citation>
    <scope>NUCLEOTIDE SEQUENCE [LARGE SCALE GENOMIC DNA]</scope>
    <source>
        <strain evidence="7 8">DSM 10617</strain>
    </source>
</reference>
<keyword evidence="5" id="KW-1015">Disulfide bond</keyword>
<evidence type="ECO:0000256" key="6">
    <source>
        <dbReference type="ARBA" id="ARBA00023180"/>
    </source>
</evidence>
<sequence length="260" mass="28506">MKHSPHLAAIGLLLTSLALPGIALAWGHTGHELIADLAQSRLSPAAHAEARRLLALRGASRLAEVATWADEFRTATTARWHYVNLPPDRCEYKPAEHCMKGQCAVEAVNRQLAVLALHQDDDERAQALRYVVHLVADLHQPLHAGRADDRGGNTFQIRWGTQGSNLHALWDSGLIESRPGGTPALRRDVLKQARKPAPGSSPADWAEASCRIARADGYYPPAHKIDGAYAQRWDAVLVQQIDLAASHLAEVLEDVLLRDR</sequence>
<accession>A0A4Q7LJY2</accession>
<dbReference type="GO" id="GO:0006308">
    <property type="term" value="P:DNA catabolic process"/>
    <property type="evidence" value="ECO:0007669"/>
    <property type="project" value="InterPro"/>
</dbReference>
<organism evidence="7 8">
    <name type="scientific">Sphaerotilus mobilis</name>
    <dbReference type="NCBI Taxonomy" id="47994"/>
    <lineage>
        <taxon>Bacteria</taxon>
        <taxon>Pseudomonadati</taxon>
        <taxon>Pseudomonadota</taxon>
        <taxon>Betaproteobacteria</taxon>
        <taxon>Burkholderiales</taxon>
        <taxon>Sphaerotilaceae</taxon>
        <taxon>Sphaerotilus</taxon>
    </lineage>
</organism>
<evidence type="ECO:0000256" key="5">
    <source>
        <dbReference type="ARBA" id="ARBA00023157"/>
    </source>
</evidence>
<gene>
    <name evidence="7" type="ORF">EV685_1878</name>
</gene>
<dbReference type="Pfam" id="PF02265">
    <property type="entry name" value="S1-P1_nuclease"/>
    <property type="match status" value="1"/>
</dbReference>
<dbReference type="InterPro" id="IPR008947">
    <property type="entry name" value="PLipase_C/P1_nuclease_dom_sf"/>
</dbReference>
<evidence type="ECO:0000313" key="7">
    <source>
        <dbReference type="EMBL" id="RZS54401.1"/>
    </source>
</evidence>
<dbReference type="Gene3D" id="1.10.575.10">
    <property type="entry name" value="P1 Nuclease"/>
    <property type="match status" value="1"/>
</dbReference>
<dbReference type="OrthoDB" id="267579at2"/>
<protein>
    <submittedName>
        <fullName evidence="7">S1/P1 nuclease</fullName>
    </submittedName>
</protein>
<dbReference type="SUPFAM" id="SSF48537">
    <property type="entry name" value="Phospholipase C/P1 nuclease"/>
    <property type="match status" value="1"/>
</dbReference>
<keyword evidence="6" id="KW-0325">Glycoprotein</keyword>
<dbReference type="InterPro" id="IPR003154">
    <property type="entry name" value="S1/P1nuclease"/>
</dbReference>
<evidence type="ECO:0000256" key="3">
    <source>
        <dbReference type="ARBA" id="ARBA00022759"/>
    </source>
</evidence>
<dbReference type="PANTHER" id="PTHR33146">
    <property type="entry name" value="ENDONUCLEASE 4"/>
    <property type="match status" value="1"/>
</dbReference>
<dbReference type="CDD" id="cd11010">
    <property type="entry name" value="S1-P1_nuclease"/>
    <property type="match status" value="1"/>
</dbReference>
<dbReference type="GO" id="GO:0003676">
    <property type="term" value="F:nucleic acid binding"/>
    <property type="evidence" value="ECO:0007669"/>
    <property type="project" value="InterPro"/>
</dbReference>
<proteinExistence type="predicted"/>
<keyword evidence="2" id="KW-0479">Metal-binding</keyword>
<dbReference type="GO" id="GO:0016788">
    <property type="term" value="F:hydrolase activity, acting on ester bonds"/>
    <property type="evidence" value="ECO:0007669"/>
    <property type="project" value="InterPro"/>
</dbReference>
<dbReference type="Proteomes" id="UP000293433">
    <property type="component" value="Unassembled WGS sequence"/>
</dbReference>
<keyword evidence="3" id="KW-0255">Endonuclease</keyword>
<evidence type="ECO:0000313" key="8">
    <source>
        <dbReference type="Proteomes" id="UP000293433"/>
    </source>
</evidence>
<dbReference type="GO" id="GO:0046872">
    <property type="term" value="F:metal ion binding"/>
    <property type="evidence" value="ECO:0007669"/>
    <property type="project" value="UniProtKB-KW"/>
</dbReference>
<dbReference type="EMBL" id="SGWV01000009">
    <property type="protein sequence ID" value="RZS54401.1"/>
    <property type="molecule type" value="Genomic_DNA"/>
</dbReference>
<dbReference type="AlphaFoldDB" id="A0A4Q7LJY2"/>
<dbReference type="PANTHER" id="PTHR33146:SF26">
    <property type="entry name" value="ENDONUCLEASE 4"/>
    <property type="match status" value="1"/>
</dbReference>
<keyword evidence="1" id="KW-0540">Nuclease</keyword>
<keyword evidence="4" id="KW-0378">Hydrolase</keyword>
<evidence type="ECO:0000256" key="4">
    <source>
        <dbReference type="ARBA" id="ARBA00022801"/>
    </source>
</evidence>